<dbReference type="InterPro" id="IPR016166">
    <property type="entry name" value="FAD-bd_PCMH"/>
</dbReference>
<dbReference type="Pfam" id="PF01565">
    <property type="entry name" value="FAD_binding_4"/>
    <property type="match status" value="1"/>
</dbReference>
<dbReference type="InterPro" id="IPR050416">
    <property type="entry name" value="FAD-linked_Oxidoreductase"/>
</dbReference>
<dbReference type="PROSITE" id="PS51387">
    <property type="entry name" value="FAD_PCMH"/>
    <property type="match status" value="1"/>
</dbReference>
<evidence type="ECO:0000256" key="3">
    <source>
        <dbReference type="ARBA" id="ARBA00022827"/>
    </source>
</evidence>
<feature type="domain" description="FAD-binding PCMH-type" evidence="5">
    <location>
        <begin position="45"/>
        <end position="216"/>
    </location>
</feature>
<organism evidence="6 7">
    <name type="scientific">Botrytis paeoniae</name>
    <dbReference type="NCBI Taxonomy" id="278948"/>
    <lineage>
        <taxon>Eukaryota</taxon>
        <taxon>Fungi</taxon>
        <taxon>Dikarya</taxon>
        <taxon>Ascomycota</taxon>
        <taxon>Pezizomycotina</taxon>
        <taxon>Leotiomycetes</taxon>
        <taxon>Helotiales</taxon>
        <taxon>Sclerotiniaceae</taxon>
        <taxon>Botrytis</taxon>
    </lineage>
</organism>
<dbReference type="Gene3D" id="3.30.465.10">
    <property type="match status" value="1"/>
</dbReference>
<dbReference type="GO" id="GO:0071949">
    <property type="term" value="F:FAD binding"/>
    <property type="evidence" value="ECO:0007669"/>
    <property type="project" value="InterPro"/>
</dbReference>
<dbReference type="PANTHER" id="PTHR42973">
    <property type="entry name" value="BINDING OXIDOREDUCTASE, PUTATIVE (AFU_ORTHOLOGUE AFUA_1G17690)-RELATED"/>
    <property type="match status" value="1"/>
</dbReference>
<keyword evidence="7" id="KW-1185">Reference proteome</keyword>
<evidence type="ECO:0000256" key="2">
    <source>
        <dbReference type="ARBA" id="ARBA00022630"/>
    </source>
</evidence>
<evidence type="ECO:0000256" key="1">
    <source>
        <dbReference type="ARBA" id="ARBA00005466"/>
    </source>
</evidence>
<accession>A0A4Z1F764</accession>
<dbReference type="InterPro" id="IPR036318">
    <property type="entry name" value="FAD-bd_PCMH-like_sf"/>
</dbReference>
<dbReference type="GO" id="GO:0016491">
    <property type="term" value="F:oxidoreductase activity"/>
    <property type="evidence" value="ECO:0007669"/>
    <property type="project" value="UniProtKB-KW"/>
</dbReference>
<comment type="similarity">
    <text evidence="1">Belongs to the oxygen-dependent FAD-linked oxidoreductase family.</text>
</comment>
<keyword evidence="2" id="KW-0285">Flavoprotein</keyword>
<protein>
    <recommendedName>
        <fullName evidence="5">FAD-binding PCMH-type domain-containing protein</fullName>
    </recommendedName>
</protein>
<dbReference type="PANTHER" id="PTHR42973:SF53">
    <property type="entry name" value="FAD-BINDING PCMH-TYPE DOMAIN-CONTAINING PROTEIN-RELATED"/>
    <property type="match status" value="1"/>
</dbReference>
<dbReference type="EMBL" id="PQXI01000338">
    <property type="protein sequence ID" value="TGO19530.1"/>
    <property type="molecule type" value="Genomic_DNA"/>
</dbReference>
<evidence type="ECO:0000256" key="4">
    <source>
        <dbReference type="ARBA" id="ARBA00023002"/>
    </source>
</evidence>
<comment type="caution">
    <text evidence="6">The sequence shown here is derived from an EMBL/GenBank/DDBJ whole genome shotgun (WGS) entry which is preliminary data.</text>
</comment>
<gene>
    <name evidence="6" type="ORF">BPAE_0340g00040</name>
</gene>
<dbReference type="InterPro" id="IPR006094">
    <property type="entry name" value="Oxid_FAD_bind_N"/>
</dbReference>
<sequence length="461" mass="50403">MAAVFPKPTCSQAELLVRVGLETQILLPTSANYASRQESYWSNTAKLKPACIVRPRSAEEVSLIIQTLVAANEKFAIRSGGHAQYAGGNNIDSGVTIDLGLLEWTKYDAATETVDIGPGGRWGPVYAKLKKHRRVVAGGRDGNVGVAGLILGGGKTFFTARRGFACDDVISYEVVLASGEIVSADANNFDDLFRALKGGMNNFGIVTNIKMKAFKCEEVWAGLTYFPKQTTPGVIEALVDFTENIPKDLDSNLLCFFTYPEFKDIIIVAGYVQTAGVENAPAYEKWLALPSINTTCQMTSVSDVNDARIVAKASELHEKLVEEIKSFIPDGNFITQCLFQPLNKILGQRSAEAGGNVMGVEQQSEDGLLFTIVIMVKTEEQEIWVYPKAKAWLQGVQEFAATIDGMLSWIFMNYADSSQNPLSSYGIENVKKMKEVAAKYDAEEVFQKLCPGGFKISEVET</sequence>
<reference evidence="6 7" key="1">
    <citation type="submission" date="2017-12" db="EMBL/GenBank/DDBJ databases">
        <title>Comparative genomics of Botrytis spp.</title>
        <authorList>
            <person name="Valero-Jimenez C.A."/>
            <person name="Tapia P."/>
            <person name="Veloso J."/>
            <person name="Silva-Moreno E."/>
            <person name="Staats M."/>
            <person name="Valdes J.H."/>
            <person name="Van Kan J.A.L."/>
        </authorList>
    </citation>
    <scope>NUCLEOTIDE SEQUENCE [LARGE SCALE GENOMIC DNA]</scope>
    <source>
        <strain evidence="6 7">Bp0003</strain>
    </source>
</reference>
<dbReference type="InterPro" id="IPR016169">
    <property type="entry name" value="FAD-bd_PCMH_sub2"/>
</dbReference>
<evidence type="ECO:0000259" key="5">
    <source>
        <dbReference type="PROSITE" id="PS51387"/>
    </source>
</evidence>
<name>A0A4Z1F764_9HELO</name>
<keyword evidence="4" id="KW-0560">Oxidoreductase</keyword>
<dbReference type="Proteomes" id="UP000297910">
    <property type="component" value="Unassembled WGS sequence"/>
</dbReference>
<evidence type="ECO:0000313" key="6">
    <source>
        <dbReference type="EMBL" id="TGO19530.1"/>
    </source>
</evidence>
<keyword evidence="3" id="KW-0274">FAD</keyword>
<dbReference type="AlphaFoldDB" id="A0A4Z1F764"/>
<proteinExistence type="inferred from homology"/>
<evidence type="ECO:0000313" key="7">
    <source>
        <dbReference type="Proteomes" id="UP000297910"/>
    </source>
</evidence>
<dbReference type="SUPFAM" id="SSF56176">
    <property type="entry name" value="FAD-binding/transporter-associated domain-like"/>
    <property type="match status" value="1"/>
</dbReference>